<protein>
    <recommendedName>
        <fullName evidence="4">F-box domain-containing protein</fullName>
    </recommendedName>
</protein>
<evidence type="ECO:0000256" key="1">
    <source>
        <dbReference type="SAM" id="MobiDB-lite"/>
    </source>
</evidence>
<feature type="compositionally biased region" description="Basic residues" evidence="1">
    <location>
        <begin position="183"/>
        <end position="198"/>
    </location>
</feature>
<dbReference type="HOGENOM" id="CLU_804527_0_0_1"/>
<keyword evidence="3" id="KW-1185">Reference proteome</keyword>
<reference evidence="2 3" key="1">
    <citation type="journal article" date="2012" name="PLoS Pathog.">
        <title>Diverse lifestyles and strategies of plant pathogenesis encoded in the genomes of eighteen Dothideomycetes fungi.</title>
        <authorList>
            <person name="Ohm R.A."/>
            <person name="Feau N."/>
            <person name="Henrissat B."/>
            <person name="Schoch C.L."/>
            <person name="Horwitz B.A."/>
            <person name="Barry K.W."/>
            <person name="Condon B.J."/>
            <person name="Copeland A.C."/>
            <person name="Dhillon B."/>
            <person name="Glaser F."/>
            <person name="Hesse C.N."/>
            <person name="Kosti I."/>
            <person name="LaButti K."/>
            <person name="Lindquist E.A."/>
            <person name="Lucas S."/>
            <person name="Salamov A.A."/>
            <person name="Bradshaw R.E."/>
            <person name="Ciuffetti L."/>
            <person name="Hamelin R.C."/>
            <person name="Kema G.H.J."/>
            <person name="Lawrence C."/>
            <person name="Scott J.A."/>
            <person name="Spatafora J.W."/>
            <person name="Turgeon B.G."/>
            <person name="de Wit P.J.G.M."/>
            <person name="Zhong S."/>
            <person name="Goodwin S.B."/>
            <person name="Grigoriev I.V."/>
        </authorList>
    </citation>
    <scope>NUCLEOTIDE SEQUENCE [LARGE SCALE GENOMIC DNA]</scope>
    <source>
        <strain evidence="2 3">SO2202</strain>
    </source>
</reference>
<feature type="compositionally biased region" description="Pro residues" evidence="1">
    <location>
        <begin position="205"/>
        <end position="214"/>
    </location>
</feature>
<dbReference type="AlphaFoldDB" id="N1QE44"/>
<proteinExistence type="predicted"/>
<feature type="region of interest" description="Disordered" evidence="1">
    <location>
        <begin position="178"/>
        <end position="214"/>
    </location>
</feature>
<sequence length="345" mass="40035">MASLTTIPRELQEMIFSQLLISIEDFQVTNYFRITAKNIPNVDILLVNKQIRHDYQSIADEKSSMTIYNHSLHPGHCMPVISGGNFMPHEYISIGNGDMSLSDAENLPKLPFPALRIPVLNLDLECSHSQSNAGEQLAILETWTFGIIDQFQRFQQQEKQFQESIQYIEQFLKKIEQQQEKHMTKKNKKKNRKNKKKNSTTTPRLPFPSPPPFPPPIKHITLDIIITSPTIRVRDFEAEMLASGNWTGMPVLKSLRIWRDKSDDRIVVWKSMLGLLDREGERSLLMEWERERARFWWKGGGKEREEEEVNTGIGMGDERDEREMRDLQAFLDELKNVGIQVPIST</sequence>
<organism evidence="2 3">
    <name type="scientific">Sphaerulina musiva (strain SO2202)</name>
    <name type="common">Poplar stem canker fungus</name>
    <name type="synonym">Septoria musiva</name>
    <dbReference type="NCBI Taxonomy" id="692275"/>
    <lineage>
        <taxon>Eukaryota</taxon>
        <taxon>Fungi</taxon>
        <taxon>Dikarya</taxon>
        <taxon>Ascomycota</taxon>
        <taxon>Pezizomycotina</taxon>
        <taxon>Dothideomycetes</taxon>
        <taxon>Dothideomycetidae</taxon>
        <taxon>Mycosphaerellales</taxon>
        <taxon>Mycosphaerellaceae</taxon>
        <taxon>Sphaerulina</taxon>
    </lineage>
</organism>
<name>N1QE44_SPHMS</name>
<dbReference type="GeneID" id="27897950"/>
<dbReference type="Proteomes" id="UP000016931">
    <property type="component" value="Unassembled WGS sequence"/>
</dbReference>
<dbReference type="RefSeq" id="XP_016758717.1">
    <property type="nucleotide sequence ID" value="XM_016900813.1"/>
</dbReference>
<evidence type="ECO:0008006" key="4">
    <source>
        <dbReference type="Google" id="ProtNLM"/>
    </source>
</evidence>
<evidence type="ECO:0000313" key="2">
    <source>
        <dbReference type="EMBL" id="EMF10596.1"/>
    </source>
</evidence>
<accession>N1QE44</accession>
<dbReference type="EMBL" id="KB456267">
    <property type="protein sequence ID" value="EMF10596.1"/>
    <property type="molecule type" value="Genomic_DNA"/>
</dbReference>
<evidence type="ECO:0000313" key="3">
    <source>
        <dbReference type="Proteomes" id="UP000016931"/>
    </source>
</evidence>
<dbReference type="OrthoDB" id="3650808at2759"/>
<gene>
    <name evidence="2" type="ORF">SEPMUDRAFT_109883</name>
</gene>